<evidence type="ECO:0000259" key="9">
    <source>
        <dbReference type="PROSITE" id="PS50885"/>
    </source>
</evidence>
<dbReference type="SUPFAM" id="SSF55874">
    <property type="entry name" value="ATPase domain of HSP90 chaperone/DNA topoisomerase II/histidine kinase"/>
    <property type="match status" value="1"/>
</dbReference>
<evidence type="ECO:0000256" key="2">
    <source>
        <dbReference type="ARBA" id="ARBA00004370"/>
    </source>
</evidence>
<dbReference type="EC" id="2.7.13.3" evidence="3"/>
<dbReference type="InterPro" id="IPR003660">
    <property type="entry name" value="HAMP_dom"/>
</dbReference>
<evidence type="ECO:0000256" key="4">
    <source>
        <dbReference type="ARBA" id="ARBA00022553"/>
    </source>
</evidence>
<dbReference type="SMART" id="SM00304">
    <property type="entry name" value="HAMP"/>
    <property type="match status" value="1"/>
</dbReference>
<name>A0A9W6MWS1_9HYPH</name>
<dbReference type="Pfam" id="PF00512">
    <property type="entry name" value="HisKA"/>
    <property type="match status" value="1"/>
</dbReference>
<dbReference type="GO" id="GO:0016020">
    <property type="term" value="C:membrane"/>
    <property type="evidence" value="ECO:0007669"/>
    <property type="project" value="UniProtKB-SubCell"/>
</dbReference>
<dbReference type="InterPro" id="IPR004358">
    <property type="entry name" value="Sig_transdc_His_kin-like_C"/>
</dbReference>
<evidence type="ECO:0000256" key="5">
    <source>
        <dbReference type="ARBA" id="ARBA00022679"/>
    </source>
</evidence>
<dbReference type="InterPro" id="IPR036890">
    <property type="entry name" value="HATPase_C_sf"/>
</dbReference>
<dbReference type="PROSITE" id="PS50885">
    <property type="entry name" value="HAMP"/>
    <property type="match status" value="1"/>
</dbReference>
<comment type="catalytic activity">
    <reaction evidence="1">
        <text>ATP + protein L-histidine = ADP + protein N-phospho-L-histidine.</text>
        <dbReference type="EC" id="2.7.13.3"/>
    </reaction>
</comment>
<organism evidence="10 11">
    <name type="scientific">Hansschlegelia plantiphila</name>
    <dbReference type="NCBI Taxonomy" id="374655"/>
    <lineage>
        <taxon>Bacteria</taxon>
        <taxon>Pseudomonadati</taxon>
        <taxon>Pseudomonadota</taxon>
        <taxon>Alphaproteobacteria</taxon>
        <taxon>Hyphomicrobiales</taxon>
        <taxon>Methylopilaceae</taxon>
        <taxon>Hansschlegelia</taxon>
    </lineage>
</organism>
<dbReference type="Gene3D" id="3.30.565.10">
    <property type="entry name" value="Histidine kinase-like ATPase, C-terminal domain"/>
    <property type="match status" value="1"/>
</dbReference>
<dbReference type="RefSeq" id="WP_271169364.1">
    <property type="nucleotide sequence ID" value="NZ_BSFI01000020.1"/>
</dbReference>
<dbReference type="CDD" id="cd00082">
    <property type="entry name" value="HisKA"/>
    <property type="match status" value="1"/>
</dbReference>
<sequence length="542" mass="59204">MRRRPLRSLRLRLAILVAAVVLTTAAAALAVAWTFSRAEEHVSELSSAQRRLELLSSISSRVGDYALVALQTTETRELQSDRLSLPRKRVQESFERLNDEVSKEVARRTDEQSATLIAARSRVFAFMRARFEFLDRQTMQSIKDARAGQADGAERVKVALDMFASGFSPALGQAIEEERTAAREAEAAMAALRERLTPFSVIAVAVAALIALLLYRAIASPILSQVSQVAGAAADIARGRTDIRLAVKGHDELSLLMTRFNRMALSLSRRESRLLAAQLRLQEIVDARTAELRNANERLSDTDRARRRFFTDVSHELRTPLTVILGEVDVTLRGRPGMEDLKSALATIRVRARALHRRVEDLLRVARSESGQLELNFAPVSLAQIVETVREGAASAAQARQVSLSVESADPDIVAEADSDWLRQVIEGLVANALRHSPAGGAIRFGVWAEPDGHCAITVADDGDGIAEVDLPRVFERFYRGGVRKEGEGGFGIGLALARWIVERHGGVIDIESRTAAPGRRSGTTVTIRLPAPSPRLAIGAG</sequence>
<dbReference type="Gene3D" id="6.10.340.10">
    <property type="match status" value="1"/>
</dbReference>
<comment type="caution">
    <text evidence="10">The sequence shown here is derived from an EMBL/GenBank/DDBJ whole genome shotgun (WGS) entry which is preliminary data.</text>
</comment>
<reference evidence="10" key="2">
    <citation type="submission" date="2023-01" db="EMBL/GenBank/DDBJ databases">
        <authorList>
            <person name="Sun Q."/>
            <person name="Evtushenko L."/>
        </authorList>
    </citation>
    <scope>NUCLEOTIDE SEQUENCE</scope>
    <source>
        <strain evidence="10">VKM B-2347</strain>
    </source>
</reference>
<proteinExistence type="predicted"/>
<dbReference type="InterPro" id="IPR005467">
    <property type="entry name" value="His_kinase_dom"/>
</dbReference>
<dbReference type="SUPFAM" id="SSF158472">
    <property type="entry name" value="HAMP domain-like"/>
    <property type="match status" value="1"/>
</dbReference>
<dbReference type="InterPro" id="IPR036097">
    <property type="entry name" value="HisK_dim/P_sf"/>
</dbReference>
<dbReference type="SUPFAM" id="SSF47384">
    <property type="entry name" value="Homodimeric domain of signal transducing histidine kinase"/>
    <property type="match status" value="1"/>
</dbReference>
<keyword evidence="7" id="KW-0902">Two-component regulatory system</keyword>
<feature type="domain" description="Histidine kinase" evidence="8">
    <location>
        <begin position="312"/>
        <end position="534"/>
    </location>
</feature>
<dbReference type="GO" id="GO:0000155">
    <property type="term" value="F:phosphorelay sensor kinase activity"/>
    <property type="evidence" value="ECO:0007669"/>
    <property type="project" value="InterPro"/>
</dbReference>
<dbReference type="PANTHER" id="PTHR43711:SF1">
    <property type="entry name" value="HISTIDINE KINASE 1"/>
    <property type="match status" value="1"/>
</dbReference>
<dbReference type="Pfam" id="PF00672">
    <property type="entry name" value="HAMP"/>
    <property type="match status" value="1"/>
</dbReference>
<evidence type="ECO:0000313" key="10">
    <source>
        <dbReference type="EMBL" id="GLK69132.1"/>
    </source>
</evidence>
<dbReference type="InterPro" id="IPR050736">
    <property type="entry name" value="Sensor_HK_Regulatory"/>
</dbReference>
<dbReference type="AlphaFoldDB" id="A0A9W6MWS1"/>
<dbReference type="Pfam" id="PF02518">
    <property type="entry name" value="HATPase_c"/>
    <property type="match status" value="1"/>
</dbReference>
<protein>
    <recommendedName>
        <fullName evidence="3">histidine kinase</fullName>
        <ecNumber evidence="3">2.7.13.3</ecNumber>
    </recommendedName>
</protein>
<reference evidence="10" key="1">
    <citation type="journal article" date="2014" name="Int. J. Syst. Evol. Microbiol.">
        <title>Complete genome sequence of Corynebacterium casei LMG S-19264T (=DSM 44701T), isolated from a smear-ripened cheese.</title>
        <authorList>
            <consortium name="US DOE Joint Genome Institute (JGI-PGF)"/>
            <person name="Walter F."/>
            <person name="Albersmeier A."/>
            <person name="Kalinowski J."/>
            <person name="Ruckert C."/>
        </authorList>
    </citation>
    <scope>NUCLEOTIDE SEQUENCE</scope>
    <source>
        <strain evidence="10">VKM B-2347</strain>
    </source>
</reference>
<gene>
    <name evidence="10" type="ORF">GCM10008179_27700</name>
</gene>
<feature type="domain" description="HAMP" evidence="9">
    <location>
        <begin position="220"/>
        <end position="272"/>
    </location>
</feature>
<keyword evidence="6" id="KW-0418">Kinase</keyword>
<dbReference type="CDD" id="cd00075">
    <property type="entry name" value="HATPase"/>
    <property type="match status" value="1"/>
</dbReference>
<evidence type="ECO:0000259" key="8">
    <source>
        <dbReference type="PROSITE" id="PS50109"/>
    </source>
</evidence>
<keyword evidence="11" id="KW-1185">Reference proteome</keyword>
<dbReference type="PRINTS" id="PR00344">
    <property type="entry name" value="BCTRLSENSOR"/>
</dbReference>
<evidence type="ECO:0000313" key="11">
    <source>
        <dbReference type="Proteomes" id="UP001143372"/>
    </source>
</evidence>
<dbReference type="PANTHER" id="PTHR43711">
    <property type="entry name" value="TWO-COMPONENT HISTIDINE KINASE"/>
    <property type="match status" value="1"/>
</dbReference>
<dbReference type="EMBL" id="BSFI01000020">
    <property type="protein sequence ID" value="GLK69132.1"/>
    <property type="molecule type" value="Genomic_DNA"/>
</dbReference>
<dbReference type="Proteomes" id="UP001143372">
    <property type="component" value="Unassembled WGS sequence"/>
</dbReference>
<evidence type="ECO:0000256" key="3">
    <source>
        <dbReference type="ARBA" id="ARBA00012438"/>
    </source>
</evidence>
<dbReference type="InterPro" id="IPR003594">
    <property type="entry name" value="HATPase_dom"/>
</dbReference>
<dbReference type="SMART" id="SM00388">
    <property type="entry name" value="HisKA"/>
    <property type="match status" value="1"/>
</dbReference>
<dbReference type="InterPro" id="IPR003661">
    <property type="entry name" value="HisK_dim/P_dom"/>
</dbReference>
<evidence type="ECO:0000256" key="7">
    <source>
        <dbReference type="ARBA" id="ARBA00023012"/>
    </source>
</evidence>
<evidence type="ECO:0000256" key="1">
    <source>
        <dbReference type="ARBA" id="ARBA00000085"/>
    </source>
</evidence>
<dbReference type="Gene3D" id="1.10.287.130">
    <property type="match status" value="1"/>
</dbReference>
<dbReference type="SMART" id="SM00387">
    <property type="entry name" value="HATPase_c"/>
    <property type="match status" value="1"/>
</dbReference>
<dbReference type="PROSITE" id="PS50109">
    <property type="entry name" value="HIS_KIN"/>
    <property type="match status" value="1"/>
</dbReference>
<dbReference type="CDD" id="cd06225">
    <property type="entry name" value="HAMP"/>
    <property type="match status" value="1"/>
</dbReference>
<comment type="subcellular location">
    <subcellularLocation>
        <location evidence="2">Membrane</location>
    </subcellularLocation>
</comment>
<accession>A0A9W6MWS1</accession>
<evidence type="ECO:0000256" key="6">
    <source>
        <dbReference type="ARBA" id="ARBA00022777"/>
    </source>
</evidence>
<keyword evidence="5" id="KW-0808">Transferase</keyword>
<keyword evidence="4" id="KW-0597">Phosphoprotein</keyword>